<gene>
    <name evidence="2" type="ORF">ACFQKE_06830</name>
</gene>
<evidence type="ECO:0008006" key="4">
    <source>
        <dbReference type="Google" id="ProtNLM"/>
    </source>
</evidence>
<proteinExistence type="predicted"/>
<evidence type="ECO:0000256" key="1">
    <source>
        <dbReference type="SAM" id="MobiDB-lite"/>
    </source>
</evidence>
<evidence type="ECO:0000313" key="2">
    <source>
        <dbReference type="EMBL" id="MFC7255008.1"/>
    </source>
</evidence>
<reference evidence="2 3" key="1">
    <citation type="journal article" date="2019" name="Int. J. Syst. Evol. Microbiol.">
        <title>The Global Catalogue of Microorganisms (GCM) 10K type strain sequencing project: providing services to taxonomists for standard genome sequencing and annotation.</title>
        <authorList>
            <consortium name="The Broad Institute Genomics Platform"/>
            <consortium name="The Broad Institute Genome Sequencing Center for Infectious Disease"/>
            <person name="Wu L."/>
            <person name="Ma J."/>
        </authorList>
    </citation>
    <scope>NUCLEOTIDE SEQUENCE [LARGE SCALE GENOMIC DNA]</scope>
    <source>
        <strain evidence="2 3">GX21</strain>
    </source>
</reference>
<keyword evidence="3" id="KW-1185">Reference proteome</keyword>
<comment type="caution">
    <text evidence="2">The sequence shown here is derived from an EMBL/GenBank/DDBJ whole genome shotgun (WGS) entry which is preliminary data.</text>
</comment>
<dbReference type="AlphaFoldDB" id="A0ABD5ZWG3"/>
<protein>
    <recommendedName>
        <fullName evidence="4">Polymer-forming cytoskeletal protein</fullName>
    </recommendedName>
</protein>
<dbReference type="Proteomes" id="UP001596434">
    <property type="component" value="Unassembled WGS sequence"/>
</dbReference>
<dbReference type="EMBL" id="JBHTAT010000001">
    <property type="protein sequence ID" value="MFC7255008.1"/>
    <property type="molecule type" value="Genomic_DNA"/>
</dbReference>
<name>A0ABD5ZWG3_9EURY</name>
<organism evidence="2 3">
    <name type="scientific">Haloplanus litoreus</name>
    <dbReference type="NCBI Taxonomy" id="767515"/>
    <lineage>
        <taxon>Archaea</taxon>
        <taxon>Methanobacteriati</taxon>
        <taxon>Methanobacteriota</taxon>
        <taxon>Stenosarchaea group</taxon>
        <taxon>Halobacteria</taxon>
        <taxon>Halobacteriales</taxon>
        <taxon>Haloferacaceae</taxon>
        <taxon>Haloplanus</taxon>
    </lineage>
</organism>
<dbReference type="GeneID" id="96953349"/>
<evidence type="ECO:0000313" key="3">
    <source>
        <dbReference type="Proteomes" id="UP001596434"/>
    </source>
</evidence>
<accession>A0ABD5ZWG3</accession>
<feature type="region of interest" description="Disordered" evidence="1">
    <location>
        <begin position="338"/>
        <end position="384"/>
    </location>
</feature>
<sequence>MPEEAKGAITSEKVETDNTNFATVRADQTCEEVLVPRENAYRQLNWQVTLEKGSIYKPQEDVGIYADEVDCKYGAQIRGDVFGRSAVSLEHGGAAHTGADTDGETPVVGARIVGSVVSEGQVDVTAPGSRMDDWEPRPVRVYGDVVGDHVTVDEPTVVYGTVTAETTLRANAPLVVVGDVRSEGILEASDLFAFSVSARDDVTLGRNVAVANPEIRSDEGTLTLADRVGVLTPELLEHIRANNDVDAVGPWVFDVTAVWERSALVPADVTDHDQGQIASRAWRTVEDPAESRERTRRLFASMIERTRKHPPDIEEFRYASIGSVGDGGTEITVEGDVVAGDQRKDVDRSTTQVDRSTEVNDESTTVEDSVVNRSDIGGEAGEED</sequence>
<dbReference type="RefSeq" id="WP_379703215.1">
    <property type="nucleotide sequence ID" value="NZ_JBHTAT010000001.1"/>
</dbReference>